<dbReference type="PROSITE" id="PS51257">
    <property type="entry name" value="PROKAR_LIPOPROTEIN"/>
    <property type="match status" value="1"/>
</dbReference>
<sequence length="357" mass="36353">MDLRAAGRRLLRGMLALVFFGLGCEVLVDGKLGQVLCTEEGAVGPPSCPDGALCRNATCIDMELAGRALGAPCTAHDHCGALDFCFESGLLDGAGGADGAAGAGGAGSAGGAAGVCARPCCSSSDCDPGLDAVCWIPPEGGIGLCRLGRAVGRPEVGTLLSGADCSSNGDCRSGMCRDGACLDSCCSDTNCAMTGQVCRLTSDLVSDGPAWACLPGTSGQLEYFAECSLNSDCSSGMCAEIEGIRRCTVPCCGSDMCPVALLEEGAYQVGCTEIEAGDQVRVRACAKLLSEDSVRPVGVPCTEDDECRGGMCVRKGRGTMKFCSDVCCGDASCGDMSRFGCRPPVMGPSWPLRCEPK</sequence>
<dbReference type="RefSeq" id="WP_104982421.1">
    <property type="nucleotide sequence ID" value="NZ_CP012673.1"/>
</dbReference>
<protein>
    <submittedName>
        <fullName evidence="1">Uncharacterized protein</fullName>
    </submittedName>
</protein>
<dbReference type="EMBL" id="CP012673">
    <property type="protein sequence ID" value="AUX43800.1"/>
    <property type="molecule type" value="Genomic_DNA"/>
</dbReference>
<organism evidence="1 2">
    <name type="scientific">Sorangium cellulosum</name>
    <name type="common">Polyangium cellulosum</name>
    <dbReference type="NCBI Taxonomy" id="56"/>
    <lineage>
        <taxon>Bacteria</taxon>
        <taxon>Pseudomonadati</taxon>
        <taxon>Myxococcota</taxon>
        <taxon>Polyangia</taxon>
        <taxon>Polyangiales</taxon>
        <taxon>Polyangiaceae</taxon>
        <taxon>Sorangium</taxon>
    </lineage>
</organism>
<dbReference type="AlphaFoldDB" id="A0A2L0EWX5"/>
<gene>
    <name evidence="1" type="ORF">SOCE26_052550</name>
</gene>
<dbReference type="Proteomes" id="UP000238348">
    <property type="component" value="Chromosome"/>
</dbReference>
<dbReference type="OrthoDB" id="5507107at2"/>
<accession>A0A2L0EWX5</accession>
<proteinExistence type="predicted"/>
<evidence type="ECO:0000313" key="2">
    <source>
        <dbReference type="Proteomes" id="UP000238348"/>
    </source>
</evidence>
<evidence type="ECO:0000313" key="1">
    <source>
        <dbReference type="EMBL" id="AUX43800.1"/>
    </source>
</evidence>
<name>A0A2L0EWX5_SORCE</name>
<reference evidence="1 2" key="1">
    <citation type="submission" date="2015-09" db="EMBL/GenBank/DDBJ databases">
        <title>Sorangium comparison.</title>
        <authorList>
            <person name="Zaburannyi N."/>
            <person name="Bunk B."/>
            <person name="Overmann J."/>
            <person name="Mueller R."/>
        </authorList>
    </citation>
    <scope>NUCLEOTIDE SEQUENCE [LARGE SCALE GENOMIC DNA]</scope>
    <source>
        <strain evidence="1 2">So ce26</strain>
    </source>
</reference>